<comment type="caution">
    <text evidence="2">The sequence shown here is derived from an EMBL/GenBank/DDBJ whole genome shotgun (WGS) entry which is preliminary data.</text>
</comment>
<keyword evidence="3" id="KW-1185">Reference proteome</keyword>
<gene>
    <name evidence="2" type="ORF">B2J93_6886</name>
</gene>
<feature type="region of interest" description="Disordered" evidence="1">
    <location>
        <begin position="44"/>
        <end position="127"/>
    </location>
</feature>
<dbReference type="EMBL" id="MZNU01000342">
    <property type="protein sequence ID" value="OWO99831.1"/>
    <property type="molecule type" value="Genomic_DNA"/>
</dbReference>
<evidence type="ECO:0000313" key="3">
    <source>
        <dbReference type="Proteomes" id="UP000242519"/>
    </source>
</evidence>
<dbReference type="AlphaFoldDB" id="A0A218YWK0"/>
<organism evidence="2 3">
    <name type="scientific">Diplocarpon coronariae</name>
    <dbReference type="NCBI Taxonomy" id="2795749"/>
    <lineage>
        <taxon>Eukaryota</taxon>
        <taxon>Fungi</taxon>
        <taxon>Dikarya</taxon>
        <taxon>Ascomycota</taxon>
        <taxon>Pezizomycotina</taxon>
        <taxon>Leotiomycetes</taxon>
        <taxon>Helotiales</taxon>
        <taxon>Drepanopezizaceae</taxon>
        <taxon>Diplocarpon</taxon>
    </lineage>
</organism>
<feature type="compositionally biased region" description="Basic and acidic residues" evidence="1">
    <location>
        <begin position="118"/>
        <end position="127"/>
    </location>
</feature>
<evidence type="ECO:0000256" key="1">
    <source>
        <dbReference type="SAM" id="MobiDB-lite"/>
    </source>
</evidence>
<sequence>MSALTESPVPCGVIAQSRELPSIPACGALQAYYCVDTDTPVTHVRSSTDPDAGRVASTPASRRRCTRTTRSAGEAEGGGCGRVLVVGRGSKAARQQGSEAHLPPGSKAGLQPNGNGRSEGKRPYVYD</sequence>
<name>A0A218YWK0_9HELO</name>
<accession>A0A218YWK0</accession>
<dbReference type="InParanoid" id="A0A218YWK0"/>
<reference evidence="2 3" key="1">
    <citation type="submission" date="2017-04" db="EMBL/GenBank/DDBJ databases">
        <title>Draft genome sequence of Marssonina coronaria NL1: causal agent of apple blotch.</title>
        <authorList>
            <person name="Cheng Q."/>
        </authorList>
    </citation>
    <scope>NUCLEOTIDE SEQUENCE [LARGE SCALE GENOMIC DNA]</scope>
    <source>
        <strain evidence="2 3">NL1</strain>
    </source>
</reference>
<proteinExistence type="predicted"/>
<evidence type="ECO:0000313" key="2">
    <source>
        <dbReference type="EMBL" id="OWO99831.1"/>
    </source>
</evidence>
<dbReference type="Proteomes" id="UP000242519">
    <property type="component" value="Unassembled WGS sequence"/>
</dbReference>
<protein>
    <submittedName>
        <fullName evidence="2">Uncharacterized protein</fullName>
    </submittedName>
</protein>